<dbReference type="GO" id="GO:0003968">
    <property type="term" value="F:RNA-directed RNA polymerase activity"/>
    <property type="evidence" value="ECO:0007669"/>
    <property type="project" value="UniProtKB-KW"/>
</dbReference>
<evidence type="ECO:0000256" key="6">
    <source>
        <dbReference type="SAM" id="MobiDB-lite"/>
    </source>
</evidence>
<evidence type="ECO:0000256" key="4">
    <source>
        <dbReference type="ARBA" id="ARBA00022741"/>
    </source>
</evidence>
<feature type="compositionally biased region" description="Low complexity" evidence="6">
    <location>
        <begin position="1"/>
        <end position="18"/>
    </location>
</feature>
<evidence type="ECO:0000256" key="5">
    <source>
        <dbReference type="ARBA" id="ARBA00022953"/>
    </source>
</evidence>
<dbReference type="InterPro" id="IPR043128">
    <property type="entry name" value="Rev_trsase/Diguanyl_cyclase"/>
</dbReference>
<dbReference type="EMBL" id="MN556975">
    <property type="protein sequence ID" value="QHD64792.1"/>
    <property type="molecule type" value="Genomic_RNA"/>
</dbReference>
<evidence type="ECO:0000313" key="8">
    <source>
        <dbReference type="EMBL" id="QHD64792.1"/>
    </source>
</evidence>
<feature type="region of interest" description="Disordered" evidence="6">
    <location>
        <begin position="1"/>
        <end position="34"/>
    </location>
</feature>
<sequence>MDPFFSQDVDSLSDSSSFGVQPGTESLFDPSKRTAKRHKEAGSFYNGYALKEIARYGGYSTYSPPGFTDSWVRTCLKRFDFSLYRSLHGFTRRGSGLEGMYKSLYKFDGPTHRYSDLNHQQQRAMNRAVARARKAFELPHKNQPLDWHEIGQHMRVDTSAGISFPGKKKGEVMREIYDAARWLGHRVKHSGKLGFNPKRVQFPPAMAGQRGGMSQRDDPKTRLVWVYPAEMLVLEGHYAPMLYRQYMERPDTPLLTGKSAQRLYAEWLCKYRDGEVLHGLDFSSFDTTVPSYLIHAAFDIMHGNIDWEHWDGKKVGQRDRQKWKNVWDACKWYFINTPIMMPDGRMFRKSHGVPSGSWFTQIVDSIVNYILVEYLAECQDLHIQSLRVLGDDSGFRAPHPLDLVQAQRDADGVGMTLKPEKCDTTTDPVEFKLLGTTYRDGHAFRPDEEWFKLALYPENIPPDVSTSITRLVGLWIGGAMWSATFCKFFEFYQTCYPCPQSGMFSKDTRRWLEIIHGSKSPRGWSSSHSLFWRSIFYTL</sequence>
<dbReference type="SUPFAM" id="SSF56672">
    <property type="entry name" value="DNA/RNA polymerases"/>
    <property type="match status" value="1"/>
</dbReference>
<feature type="domain" description="RdRp catalytic" evidence="7">
    <location>
        <begin position="275"/>
        <end position="405"/>
    </location>
</feature>
<reference evidence="8" key="1">
    <citation type="journal article" date="2020" name="Virus Evol.">
        <title>Analysis of the virome associated to grapevine downy mildew lesions reveals new mycovirus lineages.</title>
        <authorList>
            <person name="Chiapello M."/>
            <person name="Rodriguez-Romero J."/>
            <person name="Ayllon M.A."/>
            <person name="Turina M."/>
        </authorList>
    </citation>
    <scope>NUCLEOTIDE SEQUENCE</scope>
    <source>
        <strain evidence="8">DMS6_DN29500</strain>
    </source>
</reference>
<organism evidence="8">
    <name type="scientific">Plasmopara viticola lesion associated Partitivirus 8</name>
    <dbReference type="NCBI Taxonomy" id="2692006"/>
    <lineage>
        <taxon>Viruses</taxon>
        <taxon>Riboviria</taxon>
        <taxon>Orthornavirae</taxon>
        <taxon>Pisuviricota</taxon>
        <taxon>Duplopiviricetes</taxon>
        <taxon>Durnavirales</taxon>
        <taxon>Partitiviridae</taxon>
    </lineage>
</organism>
<dbReference type="GO" id="GO:0003723">
    <property type="term" value="F:RNA binding"/>
    <property type="evidence" value="ECO:0007669"/>
    <property type="project" value="InterPro"/>
</dbReference>
<dbReference type="PROSITE" id="PS50507">
    <property type="entry name" value="RDRP_SSRNA_POS"/>
    <property type="match status" value="1"/>
</dbReference>
<evidence type="ECO:0000259" key="7">
    <source>
        <dbReference type="PROSITE" id="PS50507"/>
    </source>
</evidence>
<dbReference type="Gene3D" id="3.30.70.270">
    <property type="match status" value="1"/>
</dbReference>
<keyword evidence="2" id="KW-0808">Transferase</keyword>
<proteinExistence type="predicted"/>
<dbReference type="GO" id="GO:0039694">
    <property type="term" value="P:viral RNA genome replication"/>
    <property type="evidence" value="ECO:0007669"/>
    <property type="project" value="InterPro"/>
</dbReference>
<keyword evidence="1" id="KW-0696">RNA-directed RNA polymerase</keyword>
<evidence type="ECO:0000256" key="3">
    <source>
        <dbReference type="ARBA" id="ARBA00022695"/>
    </source>
</evidence>
<dbReference type="InterPro" id="IPR043502">
    <property type="entry name" value="DNA/RNA_pol_sf"/>
</dbReference>
<keyword evidence="4" id="KW-0547">Nucleotide-binding</keyword>
<dbReference type="GO" id="GO:0006351">
    <property type="term" value="P:DNA-templated transcription"/>
    <property type="evidence" value="ECO:0007669"/>
    <property type="project" value="InterPro"/>
</dbReference>
<dbReference type="GO" id="GO:0000166">
    <property type="term" value="F:nucleotide binding"/>
    <property type="evidence" value="ECO:0007669"/>
    <property type="project" value="UniProtKB-KW"/>
</dbReference>
<keyword evidence="5" id="KW-0693">Viral RNA replication</keyword>
<keyword evidence="3" id="KW-0548">Nucleotidyltransferase</keyword>
<name>A0A6B9Q4S9_9VIRU</name>
<dbReference type="InterPro" id="IPR001205">
    <property type="entry name" value="RNA-dir_pol_C"/>
</dbReference>
<dbReference type="Pfam" id="PF00680">
    <property type="entry name" value="RdRP_1"/>
    <property type="match status" value="1"/>
</dbReference>
<dbReference type="InterPro" id="IPR007094">
    <property type="entry name" value="RNA-dir_pol_PSvirus"/>
</dbReference>
<evidence type="ECO:0000256" key="1">
    <source>
        <dbReference type="ARBA" id="ARBA00022484"/>
    </source>
</evidence>
<evidence type="ECO:0000256" key="2">
    <source>
        <dbReference type="ARBA" id="ARBA00022679"/>
    </source>
</evidence>
<accession>A0A6B9Q4S9</accession>
<protein>
    <submittedName>
        <fullName evidence="8">RNA dependent RNA polymerase</fullName>
    </submittedName>
</protein>